<dbReference type="Proteomes" id="UP001357485">
    <property type="component" value="Unassembled WGS sequence"/>
</dbReference>
<gene>
    <name evidence="1" type="ORF">LTR16_001431</name>
</gene>
<name>A0ABR0LQ89_9PEZI</name>
<evidence type="ECO:0000313" key="2">
    <source>
        <dbReference type="Proteomes" id="UP001357485"/>
    </source>
</evidence>
<keyword evidence="2" id="KW-1185">Reference proteome</keyword>
<organism evidence="1 2">
    <name type="scientific">Cryomyces antarcticus</name>
    <dbReference type="NCBI Taxonomy" id="329879"/>
    <lineage>
        <taxon>Eukaryota</taxon>
        <taxon>Fungi</taxon>
        <taxon>Dikarya</taxon>
        <taxon>Ascomycota</taxon>
        <taxon>Pezizomycotina</taxon>
        <taxon>Dothideomycetes</taxon>
        <taxon>Dothideomycetes incertae sedis</taxon>
        <taxon>Cryomyces</taxon>
    </lineage>
</organism>
<proteinExistence type="predicted"/>
<dbReference type="EMBL" id="JAVRRA010016487">
    <property type="protein sequence ID" value="KAK5201795.1"/>
    <property type="molecule type" value="Genomic_DNA"/>
</dbReference>
<protein>
    <submittedName>
        <fullName evidence="1">Uncharacterized protein</fullName>
    </submittedName>
</protein>
<sequence>MSLYSTVSPPFTPFTIQEAAILPSRDWRDNAPAPSTPFLPSDPDRFAMTATYDPATMSAAHAESTERSLAAPASVILPLQYLAYDLPNQSGGSTSPSWPMVTQTSVTQPSSYAAVPELQGVSGPSPATFEDQWQSNNGFPMTGWSYLQGLRLGAAPGHW</sequence>
<comment type="caution">
    <text evidence="1">The sequence shown here is derived from an EMBL/GenBank/DDBJ whole genome shotgun (WGS) entry which is preliminary data.</text>
</comment>
<reference evidence="1 2" key="1">
    <citation type="submission" date="2023-08" db="EMBL/GenBank/DDBJ databases">
        <title>Black Yeasts Isolated from many extreme environments.</title>
        <authorList>
            <person name="Coleine C."/>
            <person name="Stajich J.E."/>
            <person name="Selbmann L."/>
        </authorList>
    </citation>
    <scope>NUCLEOTIDE SEQUENCE [LARGE SCALE GENOMIC DNA]</scope>
    <source>
        <strain evidence="1 2">CCFEE 536</strain>
    </source>
</reference>
<evidence type="ECO:0000313" key="1">
    <source>
        <dbReference type="EMBL" id="KAK5201795.1"/>
    </source>
</evidence>
<accession>A0ABR0LQ89</accession>